<evidence type="ECO:0000256" key="14">
    <source>
        <dbReference type="ARBA" id="ARBA00022801"/>
    </source>
</evidence>
<evidence type="ECO:0000256" key="16">
    <source>
        <dbReference type="ARBA" id="ARBA00022884"/>
    </source>
</evidence>
<dbReference type="InterPro" id="IPR004659">
    <property type="entry name" value="RNase_E/G"/>
</dbReference>
<accession>A0AA35SJ12</accession>
<keyword evidence="7" id="KW-0997">Cell inner membrane</keyword>
<keyword evidence="14" id="KW-0378">Hydrolase</keyword>
<dbReference type="InterPro" id="IPR003029">
    <property type="entry name" value="S1_domain"/>
</dbReference>
<reference evidence="21" key="1">
    <citation type="submission" date="2023-03" db="EMBL/GenBank/DDBJ databases">
        <authorList>
            <person name="Steffen K."/>
            <person name="Cardenas P."/>
        </authorList>
    </citation>
    <scope>NUCLEOTIDE SEQUENCE</scope>
</reference>
<evidence type="ECO:0000313" key="22">
    <source>
        <dbReference type="Proteomes" id="UP001174909"/>
    </source>
</evidence>
<dbReference type="GO" id="GO:0005737">
    <property type="term" value="C:cytoplasm"/>
    <property type="evidence" value="ECO:0007669"/>
    <property type="project" value="UniProtKB-SubCell"/>
</dbReference>
<evidence type="ECO:0000256" key="2">
    <source>
        <dbReference type="ARBA" id="ARBA00004496"/>
    </source>
</evidence>
<keyword evidence="8" id="KW-0698">rRNA processing</keyword>
<evidence type="ECO:0000256" key="5">
    <source>
        <dbReference type="ARBA" id="ARBA00022475"/>
    </source>
</evidence>
<keyword evidence="12" id="KW-0699">rRNA-binding</keyword>
<evidence type="ECO:0000256" key="17">
    <source>
        <dbReference type="ARBA" id="ARBA00023136"/>
    </source>
</evidence>
<dbReference type="EMBL" id="CASHTH010002512">
    <property type="protein sequence ID" value="CAI8030980.1"/>
    <property type="molecule type" value="Genomic_DNA"/>
</dbReference>
<dbReference type="GO" id="GO:0004519">
    <property type="term" value="F:endonuclease activity"/>
    <property type="evidence" value="ECO:0007669"/>
    <property type="project" value="UniProtKB-KW"/>
</dbReference>
<comment type="cofactor">
    <cofactor evidence="1">
        <name>Mg(2+)</name>
        <dbReference type="ChEBI" id="CHEBI:18420"/>
    </cofactor>
</comment>
<comment type="similarity">
    <text evidence="3">Belongs to the RNase E/G family. RNase G subfamily.</text>
</comment>
<gene>
    <name evidence="21" type="ORF">GBAR_LOCUS17573</name>
</gene>
<feature type="compositionally biased region" description="Basic and acidic residues" evidence="19">
    <location>
        <begin position="500"/>
        <end position="511"/>
    </location>
</feature>
<dbReference type="SUPFAM" id="SSF50249">
    <property type="entry name" value="Nucleic acid-binding proteins"/>
    <property type="match status" value="1"/>
</dbReference>
<dbReference type="InterPro" id="IPR012340">
    <property type="entry name" value="NA-bd_OB-fold"/>
</dbReference>
<evidence type="ECO:0000256" key="12">
    <source>
        <dbReference type="ARBA" id="ARBA00022730"/>
    </source>
</evidence>
<evidence type="ECO:0000256" key="13">
    <source>
        <dbReference type="ARBA" id="ARBA00022759"/>
    </source>
</evidence>
<evidence type="ECO:0000256" key="11">
    <source>
        <dbReference type="ARBA" id="ARBA00022723"/>
    </source>
</evidence>
<comment type="function">
    <text evidence="18">Involved in intercistronic processing of primary transcripts from chloroplast operons. The endonucleolytic activity of the enzyme depends on the number of phosphates at the 5' end, is inhibited by structured RNA, and preferentially cleaves A/U-rich sequences.</text>
</comment>
<evidence type="ECO:0000313" key="21">
    <source>
        <dbReference type="EMBL" id="CAI8030980.1"/>
    </source>
</evidence>
<dbReference type="NCBIfam" id="TIGR00757">
    <property type="entry name" value="RNaseEG"/>
    <property type="match status" value="1"/>
</dbReference>
<keyword evidence="22" id="KW-1185">Reference proteome</keyword>
<evidence type="ECO:0000256" key="6">
    <source>
        <dbReference type="ARBA" id="ARBA00022490"/>
    </source>
</evidence>
<comment type="subcellular location">
    <subcellularLocation>
        <location evidence="2">Cytoplasm</location>
    </subcellularLocation>
</comment>
<dbReference type="InterPro" id="IPR019307">
    <property type="entry name" value="RNA-bd_AU-1/RNase_E/G"/>
</dbReference>
<dbReference type="Gene3D" id="2.40.50.140">
    <property type="entry name" value="Nucleic acid-binding proteins"/>
    <property type="match status" value="1"/>
</dbReference>
<dbReference type="GO" id="GO:0046872">
    <property type="term" value="F:metal ion binding"/>
    <property type="evidence" value="ECO:0007669"/>
    <property type="project" value="UniProtKB-KW"/>
</dbReference>
<evidence type="ECO:0000256" key="10">
    <source>
        <dbReference type="ARBA" id="ARBA00022722"/>
    </source>
</evidence>
<dbReference type="Pfam" id="PF20833">
    <property type="entry name" value="RNase_E_G_Thio"/>
    <property type="match status" value="1"/>
</dbReference>
<keyword evidence="15" id="KW-0460">Magnesium</keyword>
<evidence type="ECO:0000259" key="20">
    <source>
        <dbReference type="PROSITE" id="PS50126"/>
    </source>
</evidence>
<evidence type="ECO:0000256" key="8">
    <source>
        <dbReference type="ARBA" id="ARBA00022552"/>
    </source>
</evidence>
<keyword evidence="13" id="KW-0255">Endonuclease</keyword>
<dbReference type="PANTHER" id="PTHR30001:SF1">
    <property type="entry name" value="RIBONUCLEASE E_G-LIKE PROTEIN, CHLOROPLASTIC"/>
    <property type="match status" value="1"/>
</dbReference>
<dbReference type="AlphaFoldDB" id="A0AA35SJ12"/>
<dbReference type="GO" id="GO:0019843">
    <property type="term" value="F:rRNA binding"/>
    <property type="evidence" value="ECO:0007669"/>
    <property type="project" value="UniProtKB-KW"/>
</dbReference>
<keyword evidence="16" id="KW-0694">RNA-binding</keyword>
<dbReference type="InterPro" id="IPR048583">
    <property type="entry name" value="RNase_E_G_thioredoxin-like"/>
</dbReference>
<name>A0AA35SJ12_GEOBA</name>
<evidence type="ECO:0000256" key="3">
    <source>
        <dbReference type="ARBA" id="ARBA00005663"/>
    </source>
</evidence>
<proteinExistence type="inferred from homology"/>
<keyword evidence="17" id="KW-0472">Membrane</keyword>
<evidence type="ECO:0000256" key="1">
    <source>
        <dbReference type="ARBA" id="ARBA00001946"/>
    </source>
</evidence>
<dbReference type="PANTHER" id="PTHR30001">
    <property type="entry name" value="RIBONUCLEASE"/>
    <property type="match status" value="1"/>
</dbReference>
<evidence type="ECO:0000256" key="15">
    <source>
        <dbReference type="ARBA" id="ARBA00022842"/>
    </source>
</evidence>
<dbReference type="GO" id="GO:0004540">
    <property type="term" value="F:RNA nuclease activity"/>
    <property type="evidence" value="ECO:0007669"/>
    <property type="project" value="InterPro"/>
</dbReference>
<sequence length="511" mass="58384">MLIDASHAEETRVVVADGTRLEEFDFESAARKQLKGNVYLAKVMRVEPSLQAAFVDYGGNRHGFLPFNEIHPDYYQIPVEDREALRRYHIQEVIKKRQILLVQVVKEERGNKGAALTTYLSLAGRYIVLMPNAIRGGGISRKIVNADDRRRLKKIMNDLDIPARMAVIVRTAGLSRSKTEIKRDLEYLLRRWQNIRDLTMESTAPCVINEEANLIRRSIRDLYTRDIEQILIEGDEGYKTAKTFMKTMIPSHAARVKPYRDRIPLFVRYQIESQLDSMYGPELQLKSGGYLVINPTEALVAIDVNSGRATKERTIEETALRTNLEAAEEIARQLRLRDLAGLIVIDFIDMDENRNQRAVERKLKEAMRIDRARIRMGRISPFGLMELSRQRLRPSLAEASMERCVDCGGTGVRRSVESSAVHALRAIEEEGLQGRSTEIQLRVPAAVGLYILNRKRRMLEEIEQRYDFAVSFEQDDSLVPPSYAIERIAARTAPIEQPAEEGHERGGPARR</sequence>
<feature type="region of interest" description="Disordered" evidence="19">
    <location>
        <begin position="489"/>
        <end position="511"/>
    </location>
</feature>
<dbReference type="Proteomes" id="UP001174909">
    <property type="component" value="Unassembled WGS sequence"/>
</dbReference>
<evidence type="ECO:0000256" key="18">
    <source>
        <dbReference type="ARBA" id="ARBA00023436"/>
    </source>
</evidence>
<dbReference type="Pfam" id="PF00575">
    <property type="entry name" value="S1"/>
    <property type="match status" value="1"/>
</dbReference>
<keyword evidence="5" id="KW-1003">Cell membrane</keyword>
<dbReference type="Gene3D" id="3.40.1260.20">
    <property type="entry name" value="Ribonuclease E, catalytic domain"/>
    <property type="match status" value="1"/>
</dbReference>
<keyword evidence="10" id="KW-0540">Nuclease</keyword>
<evidence type="ECO:0000256" key="9">
    <source>
        <dbReference type="ARBA" id="ARBA00022694"/>
    </source>
</evidence>
<keyword evidence="11" id="KW-0479">Metal-binding</keyword>
<evidence type="ECO:0000256" key="4">
    <source>
        <dbReference type="ARBA" id="ARBA00017719"/>
    </source>
</evidence>
<keyword evidence="9" id="KW-0819">tRNA processing</keyword>
<protein>
    <recommendedName>
        <fullName evidence="4">Ribonuclease G</fullName>
    </recommendedName>
</protein>
<dbReference type="SMART" id="SM00316">
    <property type="entry name" value="S1"/>
    <property type="match status" value="1"/>
</dbReference>
<dbReference type="Pfam" id="PF10150">
    <property type="entry name" value="RNase_E_G"/>
    <property type="match status" value="1"/>
</dbReference>
<keyword evidence="6" id="KW-0963">Cytoplasm</keyword>
<comment type="caution">
    <text evidence="21">The sequence shown here is derived from an EMBL/GenBank/DDBJ whole genome shotgun (WGS) entry which is preliminary data.</text>
</comment>
<evidence type="ECO:0000256" key="19">
    <source>
        <dbReference type="SAM" id="MobiDB-lite"/>
    </source>
</evidence>
<organism evidence="21 22">
    <name type="scientific">Geodia barretti</name>
    <name type="common">Barrett's horny sponge</name>
    <dbReference type="NCBI Taxonomy" id="519541"/>
    <lineage>
        <taxon>Eukaryota</taxon>
        <taxon>Metazoa</taxon>
        <taxon>Porifera</taxon>
        <taxon>Demospongiae</taxon>
        <taxon>Heteroscleromorpha</taxon>
        <taxon>Tetractinellida</taxon>
        <taxon>Astrophorina</taxon>
        <taxon>Geodiidae</taxon>
        <taxon>Geodia</taxon>
    </lineage>
</organism>
<feature type="domain" description="S1 motif" evidence="20">
    <location>
        <begin position="36"/>
        <end position="119"/>
    </location>
</feature>
<evidence type="ECO:0000256" key="7">
    <source>
        <dbReference type="ARBA" id="ARBA00022519"/>
    </source>
</evidence>
<dbReference type="GO" id="GO:0016787">
    <property type="term" value="F:hydrolase activity"/>
    <property type="evidence" value="ECO:0007669"/>
    <property type="project" value="UniProtKB-KW"/>
</dbReference>
<dbReference type="CDD" id="cd04453">
    <property type="entry name" value="S1_RNase_E"/>
    <property type="match status" value="1"/>
</dbReference>
<dbReference type="PROSITE" id="PS50126">
    <property type="entry name" value="S1"/>
    <property type="match status" value="1"/>
</dbReference>
<dbReference type="GO" id="GO:0008033">
    <property type="term" value="P:tRNA processing"/>
    <property type="evidence" value="ECO:0007669"/>
    <property type="project" value="UniProtKB-KW"/>
</dbReference>
<dbReference type="GO" id="GO:0006364">
    <property type="term" value="P:rRNA processing"/>
    <property type="evidence" value="ECO:0007669"/>
    <property type="project" value="UniProtKB-KW"/>
</dbReference>